<evidence type="ECO:0000256" key="1">
    <source>
        <dbReference type="SAM" id="MobiDB-lite"/>
    </source>
</evidence>
<dbReference type="Proteomes" id="UP000677228">
    <property type="component" value="Unassembled WGS sequence"/>
</dbReference>
<dbReference type="Proteomes" id="UP000682733">
    <property type="component" value="Unassembled WGS sequence"/>
</dbReference>
<evidence type="ECO:0000313" key="2">
    <source>
        <dbReference type="EMBL" id="CAF0900019.1"/>
    </source>
</evidence>
<gene>
    <name evidence="2" type="ORF">OVA965_LOCUS9574</name>
    <name evidence="3" type="ORF">TMI583_LOCUS9570</name>
</gene>
<feature type="compositionally biased region" description="Polar residues" evidence="1">
    <location>
        <begin position="72"/>
        <end position="83"/>
    </location>
</feature>
<dbReference type="AlphaFoldDB" id="A0A8S2HTW5"/>
<feature type="region of interest" description="Disordered" evidence="1">
    <location>
        <begin position="50"/>
        <end position="116"/>
    </location>
</feature>
<reference evidence="3" key="1">
    <citation type="submission" date="2021-02" db="EMBL/GenBank/DDBJ databases">
        <authorList>
            <person name="Nowell W R."/>
        </authorList>
    </citation>
    <scope>NUCLEOTIDE SEQUENCE</scope>
</reference>
<dbReference type="EMBL" id="CAJNOK010003408">
    <property type="protein sequence ID" value="CAF0900019.1"/>
    <property type="molecule type" value="Genomic_DNA"/>
</dbReference>
<feature type="compositionally biased region" description="Basic residues" evidence="1">
    <location>
        <begin position="90"/>
        <end position="116"/>
    </location>
</feature>
<evidence type="ECO:0000313" key="4">
    <source>
        <dbReference type="Proteomes" id="UP000682733"/>
    </source>
</evidence>
<name>A0A8S2HTW5_9BILA</name>
<accession>A0A8S2HTW5</accession>
<dbReference type="EMBL" id="CAJOBA010003409">
    <property type="protein sequence ID" value="CAF3680907.1"/>
    <property type="molecule type" value="Genomic_DNA"/>
</dbReference>
<protein>
    <submittedName>
        <fullName evidence="3">Uncharacterized protein</fullName>
    </submittedName>
</protein>
<organism evidence="3 4">
    <name type="scientific">Didymodactylos carnosus</name>
    <dbReference type="NCBI Taxonomy" id="1234261"/>
    <lineage>
        <taxon>Eukaryota</taxon>
        <taxon>Metazoa</taxon>
        <taxon>Spiralia</taxon>
        <taxon>Gnathifera</taxon>
        <taxon>Rotifera</taxon>
        <taxon>Eurotatoria</taxon>
        <taxon>Bdelloidea</taxon>
        <taxon>Philodinida</taxon>
        <taxon>Philodinidae</taxon>
        <taxon>Didymodactylos</taxon>
    </lineage>
</organism>
<evidence type="ECO:0000313" key="3">
    <source>
        <dbReference type="EMBL" id="CAF3680907.1"/>
    </source>
</evidence>
<proteinExistence type="predicted"/>
<sequence>MEPDLAHSVSDYKSLAKFWGKSFYHRNHDKVNSGLPYTNQGAYEAYSSQDAVSGGYDGQSGSIEQSGLRRSPSGSDLTKTFTGASEHVNVKHHHHHRSKGRRHHHDYHSTSRRHHSYVGNTDFGQKFIFTERDGCQSPPLGYEYRGKFEVKRSSTKYVYRSNVSQPIRYIQTPPSIQQVPVPYIQRVPVPQIQQGPPPSLGSF</sequence>
<comment type="caution">
    <text evidence="3">The sequence shown here is derived from an EMBL/GenBank/DDBJ whole genome shotgun (WGS) entry which is preliminary data.</text>
</comment>